<dbReference type="AlphaFoldDB" id="A0AAF0QL97"/>
<evidence type="ECO:0000313" key="1">
    <source>
        <dbReference type="EMBL" id="WMV25902.1"/>
    </source>
</evidence>
<evidence type="ECO:0000313" key="2">
    <source>
        <dbReference type="Proteomes" id="UP001234989"/>
    </source>
</evidence>
<name>A0AAF0QL97_SOLVR</name>
<proteinExistence type="predicted"/>
<dbReference type="EMBL" id="CP133615">
    <property type="protein sequence ID" value="WMV25902.1"/>
    <property type="molecule type" value="Genomic_DNA"/>
</dbReference>
<reference evidence="1" key="1">
    <citation type="submission" date="2023-08" db="EMBL/GenBank/DDBJ databases">
        <title>A de novo genome assembly of Solanum verrucosum Schlechtendal, a Mexican diploid species geographically isolated from the other diploid A-genome species in potato relatives.</title>
        <authorList>
            <person name="Hosaka K."/>
        </authorList>
    </citation>
    <scope>NUCLEOTIDE SEQUENCE</scope>
    <source>
        <tissue evidence="1">Young leaves</tissue>
    </source>
</reference>
<protein>
    <submittedName>
        <fullName evidence="1">Uncharacterized protein</fullName>
    </submittedName>
</protein>
<dbReference type="Proteomes" id="UP001234989">
    <property type="component" value="Chromosome 4"/>
</dbReference>
<sequence>MCTLMQIRVETSLTKYLHLATSYFLVTILLVGPQRNKILSHAPPPSLSTGRWLMPFLKPCGSPIS</sequence>
<organism evidence="1 2">
    <name type="scientific">Solanum verrucosum</name>
    <dbReference type="NCBI Taxonomy" id="315347"/>
    <lineage>
        <taxon>Eukaryota</taxon>
        <taxon>Viridiplantae</taxon>
        <taxon>Streptophyta</taxon>
        <taxon>Embryophyta</taxon>
        <taxon>Tracheophyta</taxon>
        <taxon>Spermatophyta</taxon>
        <taxon>Magnoliopsida</taxon>
        <taxon>eudicotyledons</taxon>
        <taxon>Gunneridae</taxon>
        <taxon>Pentapetalae</taxon>
        <taxon>asterids</taxon>
        <taxon>lamiids</taxon>
        <taxon>Solanales</taxon>
        <taxon>Solanaceae</taxon>
        <taxon>Solanoideae</taxon>
        <taxon>Solaneae</taxon>
        <taxon>Solanum</taxon>
    </lineage>
</organism>
<keyword evidence="2" id="KW-1185">Reference proteome</keyword>
<accession>A0AAF0QL97</accession>
<gene>
    <name evidence="1" type="ORF">MTR67_019287</name>
</gene>